<accession>A0A7J6VBJ4</accession>
<sequence length="66" mass="7839">MQLTSSIRALEICLFPDLNIMFGCSLLLLPLRCVLLKREKFAEIIWRVMNDDGHLRFTEQLWNLFI</sequence>
<comment type="caution">
    <text evidence="1">The sequence shown here is derived from an EMBL/GenBank/DDBJ whole genome shotgun (WGS) entry which is preliminary data.</text>
</comment>
<evidence type="ECO:0000313" key="2">
    <source>
        <dbReference type="Proteomes" id="UP000554482"/>
    </source>
</evidence>
<organism evidence="1 2">
    <name type="scientific">Thalictrum thalictroides</name>
    <name type="common">Rue-anemone</name>
    <name type="synonym">Anemone thalictroides</name>
    <dbReference type="NCBI Taxonomy" id="46969"/>
    <lineage>
        <taxon>Eukaryota</taxon>
        <taxon>Viridiplantae</taxon>
        <taxon>Streptophyta</taxon>
        <taxon>Embryophyta</taxon>
        <taxon>Tracheophyta</taxon>
        <taxon>Spermatophyta</taxon>
        <taxon>Magnoliopsida</taxon>
        <taxon>Ranunculales</taxon>
        <taxon>Ranunculaceae</taxon>
        <taxon>Thalictroideae</taxon>
        <taxon>Thalictrum</taxon>
    </lineage>
</organism>
<dbReference type="EMBL" id="JABWDY010034719">
    <property type="protein sequence ID" value="KAF5182446.1"/>
    <property type="molecule type" value="Genomic_DNA"/>
</dbReference>
<gene>
    <name evidence="1" type="ORF">FRX31_027969</name>
</gene>
<keyword evidence="2" id="KW-1185">Reference proteome</keyword>
<reference evidence="1 2" key="1">
    <citation type="submission" date="2020-06" db="EMBL/GenBank/DDBJ databases">
        <title>Transcriptomic and genomic resources for Thalictrum thalictroides and T. hernandezii: Facilitating candidate gene discovery in an emerging model plant lineage.</title>
        <authorList>
            <person name="Arias T."/>
            <person name="Riano-Pachon D.M."/>
            <person name="Di Stilio V.S."/>
        </authorList>
    </citation>
    <scope>NUCLEOTIDE SEQUENCE [LARGE SCALE GENOMIC DNA]</scope>
    <source>
        <strain evidence="2">cv. WT478/WT964</strain>
        <tissue evidence="1">Leaves</tissue>
    </source>
</reference>
<name>A0A7J6VBJ4_THATH</name>
<dbReference type="Proteomes" id="UP000554482">
    <property type="component" value="Unassembled WGS sequence"/>
</dbReference>
<evidence type="ECO:0000313" key="1">
    <source>
        <dbReference type="EMBL" id="KAF5182446.1"/>
    </source>
</evidence>
<proteinExistence type="predicted"/>
<protein>
    <submittedName>
        <fullName evidence="1">Uncharacterized protein</fullName>
    </submittedName>
</protein>
<dbReference type="AlphaFoldDB" id="A0A7J6VBJ4"/>